<organism evidence="8 9">
    <name type="scientific">Anaerostipes hadrus</name>
    <dbReference type="NCBI Taxonomy" id="649756"/>
    <lineage>
        <taxon>Bacteria</taxon>
        <taxon>Bacillati</taxon>
        <taxon>Bacillota</taxon>
        <taxon>Clostridia</taxon>
        <taxon>Lachnospirales</taxon>
        <taxon>Lachnospiraceae</taxon>
        <taxon>Anaerostipes</taxon>
    </lineage>
</organism>
<reference evidence="8 9" key="1">
    <citation type="submission" date="2015-09" db="EMBL/GenBank/DDBJ databases">
        <authorList>
            <consortium name="Pathogen Informatics"/>
        </authorList>
    </citation>
    <scope>NUCLEOTIDE SEQUENCE [LARGE SCALE GENOMIC DNA]</scope>
    <source>
        <strain evidence="8 9">2789STDY5834908</strain>
    </source>
</reference>
<keyword evidence="5" id="KW-0804">Transcription</keyword>
<feature type="domain" description="RNA polymerase sigma factor 70 region 4 type 2" evidence="7">
    <location>
        <begin position="121"/>
        <end position="172"/>
    </location>
</feature>
<dbReference type="PANTHER" id="PTHR43133:SF8">
    <property type="entry name" value="RNA POLYMERASE SIGMA FACTOR HI_1459-RELATED"/>
    <property type="match status" value="1"/>
</dbReference>
<dbReference type="NCBIfam" id="TIGR02937">
    <property type="entry name" value="sigma70-ECF"/>
    <property type="match status" value="1"/>
</dbReference>
<dbReference type="GeneID" id="96230186"/>
<keyword evidence="3" id="KW-0731">Sigma factor</keyword>
<proteinExistence type="inferred from homology"/>
<evidence type="ECO:0000256" key="3">
    <source>
        <dbReference type="ARBA" id="ARBA00023082"/>
    </source>
</evidence>
<dbReference type="Gene3D" id="1.10.10.10">
    <property type="entry name" value="Winged helix-like DNA-binding domain superfamily/Winged helix DNA-binding domain"/>
    <property type="match status" value="1"/>
</dbReference>
<dbReference type="EMBL" id="CZAU01000014">
    <property type="protein sequence ID" value="CUP55896.1"/>
    <property type="molecule type" value="Genomic_DNA"/>
</dbReference>
<dbReference type="PANTHER" id="PTHR43133">
    <property type="entry name" value="RNA POLYMERASE ECF-TYPE SIGMA FACTO"/>
    <property type="match status" value="1"/>
</dbReference>
<dbReference type="Pfam" id="PF04542">
    <property type="entry name" value="Sigma70_r2"/>
    <property type="match status" value="1"/>
</dbReference>
<name>A0A174P7L9_ANAHA</name>
<comment type="similarity">
    <text evidence="1">Belongs to the sigma-70 factor family. ECF subfamily.</text>
</comment>
<evidence type="ECO:0000256" key="5">
    <source>
        <dbReference type="ARBA" id="ARBA00023163"/>
    </source>
</evidence>
<dbReference type="InterPro" id="IPR039425">
    <property type="entry name" value="RNA_pol_sigma-70-like"/>
</dbReference>
<dbReference type="SUPFAM" id="SSF88946">
    <property type="entry name" value="Sigma2 domain of RNA polymerase sigma factors"/>
    <property type="match status" value="1"/>
</dbReference>
<evidence type="ECO:0000313" key="9">
    <source>
        <dbReference type="Proteomes" id="UP000095564"/>
    </source>
</evidence>
<dbReference type="InterPro" id="IPR014284">
    <property type="entry name" value="RNA_pol_sigma-70_dom"/>
</dbReference>
<evidence type="ECO:0000256" key="1">
    <source>
        <dbReference type="ARBA" id="ARBA00010641"/>
    </source>
</evidence>
<dbReference type="SUPFAM" id="SSF88659">
    <property type="entry name" value="Sigma3 and sigma4 domains of RNA polymerase sigma factors"/>
    <property type="match status" value="1"/>
</dbReference>
<dbReference type="Gene3D" id="1.10.1740.10">
    <property type="match status" value="1"/>
</dbReference>
<sequence>MDMIQDWMIINKIKMGDPDAWDILVHKYYDSVYFYCVRRCYGDCDIASDLTQDIFLKLVESLPRYRFIGKFQNYLYTMAVNTCNNYLKKRHIEQIELTDNFTTDLDTSLIDEILHDERKETVQKALDLLPEIQREVVILRYYHDLKVKDIATITGVGVSTVQSRIYQGLRKLEKVLEREEFYDG</sequence>
<protein>
    <submittedName>
        <fullName evidence="8">Sigma-24</fullName>
    </submittedName>
</protein>
<dbReference type="InterPro" id="IPR013249">
    <property type="entry name" value="RNA_pol_sigma70_r4_t2"/>
</dbReference>
<dbReference type="GO" id="GO:0003677">
    <property type="term" value="F:DNA binding"/>
    <property type="evidence" value="ECO:0007669"/>
    <property type="project" value="UniProtKB-KW"/>
</dbReference>
<evidence type="ECO:0000259" key="6">
    <source>
        <dbReference type="Pfam" id="PF04542"/>
    </source>
</evidence>
<feature type="domain" description="RNA polymerase sigma-70 region 2" evidence="6">
    <location>
        <begin position="24"/>
        <end position="90"/>
    </location>
</feature>
<dbReference type="Proteomes" id="UP000095564">
    <property type="component" value="Unassembled WGS sequence"/>
</dbReference>
<dbReference type="InterPro" id="IPR007627">
    <property type="entry name" value="RNA_pol_sigma70_r2"/>
</dbReference>
<dbReference type="Pfam" id="PF08281">
    <property type="entry name" value="Sigma70_r4_2"/>
    <property type="match status" value="1"/>
</dbReference>
<dbReference type="CDD" id="cd06171">
    <property type="entry name" value="Sigma70_r4"/>
    <property type="match status" value="1"/>
</dbReference>
<evidence type="ECO:0000256" key="2">
    <source>
        <dbReference type="ARBA" id="ARBA00023015"/>
    </source>
</evidence>
<evidence type="ECO:0000313" key="8">
    <source>
        <dbReference type="EMBL" id="CUP55896.1"/>
    </source>
</evidence>
<dbReference type="InterPro" id="IPR036388">
    <property type="entry name" value="WH-like_DNA-bd_sf"/>
</dbReference>
<dbReference type="AlphaFoldDB" id="A0A174P7L9"/>
<gene>
    <name evidence="8" type="primary">rpoE_2</name>
    <name evidence="8" type="ORF">ERS852520_01642</name>
</gene>
<dbReference type="GO" id="GO:0006352">
    <property type="term" value="P:DNA-templated transcription initiation"/>
    <property type="evidence" value="ECO:0007669"/>
    <property type="project" value="InterPro"/>
</dbReference>
<dbReference type="RefSeq" id="WP_005334762.1">
    <property type="nucleotide sequence ID" value="NZ_CZAU01000014.1"/>
</dbReference>
<dbReference type="InterPro" id="IPR013324">
    <property type="entry name" value="RNA_pol_sigma_r3/r4-like"/>
</dbReference>
<dbReference type="GO" id="GO:0016987">
    <property type="term" value="F:sigma factor activity"/>
    <property type="evidence" value="ECO:0007669"/>
    <property type="project" value="UniProtKB-KW"/>
</dbReference>
<keyword evidence="4" id="KW-0238">DNA-binding</keyword>
<evidence type="ECO:0000256" key="4">
    <source>
        <dbReference type="ARBA" id="ARBA00023125"/>
    </source>
</evidence>
<accession>A0A174P7L9</accession>
<keyword evidence="2" id="KW-0805">Transcription regulation</keyword>
<dbReference type="InterPro" id="IPR013325">
    <property type="entry name" value="RNA_pol_sigma_r2"/>
</dbReference>
<evidence type="ECO:0000259" key="7">
    <source>
        <dbReference type="Pfam" id="PF08281"/>
    </source>
</evidence>